<proteinExistence type="predicted"/>
<organism evidence="3 4">
    <name type="scientific">Pseudonocardia hierapolitana</name>
    <dbReference type="NCBI Taxonomy" id="1128676"/>
    <lineage>
        <taxon>Bacteria</taxon>
        <taxon>Bacillati</taxon>
        <taxon>Actinomycetota</taxon>
        <taxon>Actinomycetes</taxon>
        <taxon>Pseudonocardiales</taxon>
        <taxon>Pseudonocardiaceae</taxon>
        <taxon>Pseudonocardia</taxon>
    </lineage>
</organism>
<comment type="caution">
    <text evidence="3">The sequence shown here is derived from an EMBL/GenBank/DDBJ whole genome shotgun (WGS) entry which is preliminary data.</text>
</comment>
<gene>
    <name evidence="3" type="ORF">FHX44_11730</name>
</gene>
<dbReference type="AlphaFoldDB" id="A0A561SIZ1"/>
<dbReference type="NCBIfam" id="TIGR00369">
    <property type="entry name" value="unchar_dom_1"/>
    <property type="match status" value="1"/>
</dbReference>
<dbReference type="CDD" id="cd03443">
    <property type="entry name" value="PaaI_thioesterase"/>
    <property type="match status" value="1"/>
</dbReference>
<keyword evidence="1" id="KW-0378">Hydrolase</keyword>
<protein>
    <submittedName>
        <fullName evidence="3">Uncharacterized protein (TIGR00369 family)</fullName>
    </submittedName>
</protein>
<name>A0A561SIZ1_9PSEU</name>
<evidence type="ECO:0000256" key="1">
    <source>
        <dbReference type="ARBA" id="ARBA00022801"/>
    </source>
</evidence>
<feature type="domain" description="Thioesterase" evidence="2">
    <location>
        <begin position="45"/>
        <end position="122"/>
    </location>
</feature>
<dbReference type="InterPro" id="IPR003736">
    <property type="entry name" value="PAAI_dom"/>
</dbReference>
<accession>A0A561SIZ1</accession>
<evidence type="ECO:0000313" key="3">
    <source>
        <dbReference type="EMBL" id="TWF74848.1"/>
    </source>
</evidence>
<dbReference type="PANTHER" id="PTHR43240">
    <property type="entry name" value="1,4-DIHYDROXY-2-NAPHTHOYL-COA THIOESTERASE 1"/>
    <property type="match status" value="1"/>
</dbReference>
<evidence type="ECO:0000259" key="2">
    <source>
        <dbReference type="Pfam" id="PF03061"/>
    </source>
</evidence>
<dbReference type="Pfam" id="PF03061">
    <property type="entry name" value="4HBT"/>
    <property type="match status" value="1"/>
</dbReference>
<sequence>MTDELTTALHAAMPFTAVLGATALKVGPDEVVLRLDWDATRCTSGGLLHGGALMALADAAGGWCAFLNLPDGATGTATVTSATNFLRPVTGGHVEATARLLNAGRSVIVADTELRDADGRLAARVTQTQAVLRG</sequence>
<dbReference type="GO" id="GO:0016289">
    <property type="term" value="F:acyl-CoA hydrolase activity"/>
    <property type="evidence" value="ECO:0007669"/>
    <property type="project" value="UniProtKB-ARBA"/>
</dbReference>
<dbReference type="SUPFAM" id="SSF54637">
    <property type="entry name" value="Thioesterase/thiol ester dehydrase-isomerase"/>
    <property type="match status" value="1"/>
</dbReference>
<dbReference type="Gene3D" id="3.10.129.10">
    <property type="entry name" value="Hotdog Thioesterase"/>
    <property type="match status" value="1"/>
</dbReference>
<evidence type="ECO:0000313" key="4">
    <source>
        <dbReference type="Proteomes" id="UP000321261"/>
    </source>
</evidence>
<keyword evidence="4" id="KW-1185">Reference proteome</keyword>
<dbReference type="RefSeq" id="WP_147254157.1">
    <property type="nucleotide sequence ID" value="NZ_VIWU01000001.1"/>
</dbReference>
<dbReference type="InterPro" id="IPR029069">
    <property type="entry name" value="HotDog_dom_sf"/>
</dbReference>
<dbReference type="OrthoDB" id="9813282at2"/>
<dbReference type="InterPro" id="IPR006683">
    <property type="entry name" value="Thioestr_dom"/>
</dbReference>
<dbReference type="EMBL" id="VIWU01000001">
    <property type="protein sequence ID" value="TWF74848.1"/>
    <property type="molecule type" value="Genomic_DNA"/>
</dbReference>
<dbReference type="Proteomes" id="UP000321261">
    <property type="component" value="Unassembled WGS sequence"/>
</dbReference>
<reference evidence="3 4" key="1">
    <citation type="submission" date="2019-06" db="EMBL/GenBank/DDBJ databases">
        <title>Sequencing the genomes of 1000 actinobacteria strains.</title>
        <authorList>
            <person name="Klenk H.-P."/>
        </authorList>
    </citation>
    <scope>NUCLEOTIDE SEQUENCE [LARGE SCALE GENOMIC DNA]</scope>
    <source>
        <strain evidence="3 4">DSM 45671</strain>
    </source>
</reference>